<proteinExistence type="predicted"/>
<feature type="transmembrane region" description="Helical" evidence="2">
    <location>
        <begin position="574"/>
        <end position="595"/>
    </location>
</feature>
<feature type="compositionally biased region" description="Low complexity" evidence="1">
    <location>
        <begin position="1"/>
        <end position="12"/>
    </location>
</feature>
<evidence type="ECO:0000313" key="4">
    <source>
        <dbReference type="Proteomes" id="UP001321760"/>
    </source>
</evidence>
<organism evidence="3 4">
    <name type="scientific">Podospora aff. communis PSN243</name>
    <dbReference type="NCBI Taxonomy" id="3040156"/>
    <lineage>
        <taxon>Eukaryota</taxon>
        <taxon>Fungi</taxon>
        <taxon>Dikarya</taxon>
        <taxon>Ascomycota</taxon>
        <taxon>Pezizomycotina</taxon>
        <taxon>Sordariomycetes</taxon>
        <taxon>Sordariomycetidae</taxon>
        <taxon>Sordariales</taxon>
        <taxon>Podosporaceae</taxon>
        <taxon>Podospora</taxon>
    </lineage>
</organism>
<dbReference type="PANTHER" id="PTHR37544:SF3">
    <property type="entry name" value="SPRAY"/>
    <property type="match status" value="1"/>
</dbReference>
<protein>
    <recommendedName>
        <fullName evidence="5">Zonadhesin</fullName>
    </recommendedName>
</protein>
<feature type="transmembrane region" description="Helical" evidence="2">
    <location>
        <begin position="643"/>
        <end position="661"/>
    </location>
</feature>
<feature type="transmembrane region" description="Helical" evidence="2">
    <location>
        <begin position="695"/>
        <end position="715"/>
    </location>
</feature>
<feature type="transmembrane region" description="Helical" evidence="2">
    <location>
        <begin position="927"/>
        <end position="947"/>
    </location>
</feature>
<evidence type="ECO:0008006" key="5">
    <source>
        <dbReference type="Google" id="ProtNLM"/>
    </source>
</evidence>
<dbReference type="PANTHER" id="PTHR37544">
    <property type="entry name" value="SPRAY-RELATED"/>
    <property type="match status" value="1"/>
</dbReference>
<evidence type="ECO:0000313" key="3">
    <source>
        <dbReference type="EMBL" id="KAK4451441.1"/>
    </source>
</evidence>
<reference evidence="3" key="1">
    <citation type="journal article" date="2023" name="Mol. Phylogenet. Evol.">
        <title>Genome-scale phylogeny and comparative genomics of the fungal order Sordariales.</title>
        <authorList>
            <person name="Hensen N."/>
            <person name="Bonometti L."/>
            <person name="Westerberg I."/>
            <person name="Brannstrom I.O."/>
            <person name="Guillou S."/>
            <person name="Cros-Aarteil S."/>
            <person name="Calhoun S."/>
            <person name="Haridas S."/>
            <person name="Kuo A."/>
            <person name="Mondo S."/>
            <person name="Pangilinan J."/>
            <person name="Riley R."/>
            <person name="LaButti K."/>
            <person name="Andreopoulos B."/>
            <person name="Lipzen A."/>
            <person name="Chen C."/>
            <person name="Yan M."/>
            <person name="Daum C."/>
            <person name="Ng V."/>
            <person name="Clum A."/>
            <person name="Steindorff A."/>
            <person name="Ohm R.A."/>
            <person name="Martin F."/>
            <person name="Silar P."/>
            <person name="Natvig D.O."/>
            <person name="Lalanne C."/>
            <person name="Gautier V."/>
            <person name="Ament-Velasquez S.L."/>
            <person name="Kruys A."/>
            <person name="Hutchinson M.I."/>
            <person name="Powell A.J."/>
            <person name="Barry K."/>
            <person name="Miller A.N."/>
            <person name="Grigoriev I.V."/>
            <person name="Debuchy R."/>
            <person name="Gladieux P."/>
            <person name="Hiltunen Thoren M."/>
            <person name="Johannesson H."/>
        </authorList>
    </citation>
    <scope>NUCLEOTIDE SEQUENCE</scope>
    <source>
        <strain evidence="3">PSN243</strain>
    </source>
</reference>
<accession>A0AAV9GUS7</accession>
<feature type="transmembrane region" description="Helical" evidence="2">
    <location>
        <begin position="819"/>
        <end position="841"/>
    </location>
</feature>
<feature type="transmembrane region" description="Helical" evidence="2">
    <location>
        <begin position="959"/>
        <end position="984"/>
    </location>
</feature>
<comment type="caution">
    <text evidence="3">The sequence shown here is derived from an EMBL/GenBank/DDBJ whole genome shotgun (WGS) entry which is preliminary data.</text>
</comment>
<dbReference type="Pfam" id="PF11915">
    <property type="entry name" value="DUF3433"/>
    <property type="match status" value="2"/>
</dbReference>
<keyword evidence="2" id="KW-1133">Transmembrane helix</keyword>
<sequence length="1082" mass="115873">MQQQPLLPTQQPWEGRNTSYGSYEYNPQPTEDREDGIPDDHDPDQENEPKIGQTPALRRIIKVPDYKPTPLRWPFIVTLAALLCIAIALIAWAQKAMPNSDSDAVFVGPNPTMVHGAPTPSRRLMMRADNSSTTRATTTSSSASLPPGAVLVPVSTAVIKSSYTPSVSPLVSTVVTTLTSVRTITHTAAESTFLTTFVSSISISAPPPPPKPYYPSVNGTFTKSFTEPEPSIATEPVFTEPSPPPAAVTTIVATATTAVIASEEVVTDIIVSTTVRTALPTVIPTYGEVTITYYETSYPPRNPDTIINDNGRQREPETIVDKPETITIIDQPPPVVVVTNEIKVETQVLNRVETGTTLVGGGVVTNVVVITPTPAVPVGRVTTEGGVLTTVQDFVVPLAVGQPVTYTVDGQVLVTTPVGAPFQPITYTTTRHVGGTPTVVTLTPPPTTFVTTVDGVPITRVTTPPVTSFTTTIGGTLTTEIIITTPTGTEPITLTFVSTSDGSLSTFTRTQSPTTIVTTISGKLTTFTSTPSASTSLSTKSGSTRTLNPTATGAGAVPTVVASTKVFGWGPGDLFVGTFLPTLFGIGLVILIRVIDLNAKLYQPFQSLAKEGGASGAESLAMQYAGIMAFVTPMTTMLQGHPVPFITTIMVGCASFIVPLATEAIGLKLHGTCYTNTASKTCGPSLGISPMPANALIGLIAIIVVMLLLVLYFSARWPTGVNANPWSIAGIASLAGNPQVRIQQSSPKAIKNAVSEKQYGLGYYQNAFGQEEYGIVLTDESGRGLQDSGNSANDAEGFDGATSGRVGSTKLLPFMPLRFPWRICFILFQLGVLIFIIYYYVYYNNKVYDGGRLWAFMTSNAFGVRFVFAVIGVIIAFGWQSFFLSVSTLTPFQLMAKRTQPAARSILLSPLTNPFSGIYTAVKHRQLFLFATSLAAIFSEFLPLLLSNVPFSLAQPYDAAAASTIMSCIFLSVLIAVVVASFFVRYPPMPVDPRSIAGAMYYVSQSHMITDFSGISRFDAKEREQRVKEMGRRYFYGVLVGGTWRRMGVDYDMGPSDGVVTAYEGARWDSPPPIDPQNPREV</sequence>
<keyword evidence="2" id="KW-0812">Transmembrane</keyword>
<keyword evidence="4" id="KW-1185">Reference proteome</keyword>
<evidence type="ECO:0000256" key="2">
    <source>
        <dbReference type="SAM" id="Phobius"/>
    </source>
</evidence>
<evidence type="ECO:0000256" key="1">
    <source>
        <dbReference type="SAM" id="MobiDB-lite"/>
    </source>
</evidence>
<dbReference type="EMBL" id="MU865928">
    <property type="protein sequence ID" value="KAK4451441.1"/>
    <property type="molecule type" value="Genomic_DNA"/>
</dbReference>
<feature type="region of interest" description="Disordered" evidence="1">
    <location>
        <begin position="1"/>
        <end position="56"/>
    </location>
</feature>
<dbReference type="Proteomes" id="UP001321760">
    <property type="component" value="Unassembled WGS sequence"/>
</dbReference>
<name>A0AAV9GUS7_9PEZI</name>
<dbReference type="AlphaFoldDB" id="A0AAV9GUS7"/>
<keyword evidence="2" id="KW-0472">Membrane</keyword>
<feature type="transmembrane region" description="Helical" evidence="2">
    <location>
        <begin position="862"/>
        <end position="882"/>
    </location>
</feature>
<gene>
    <name evidence="3" type="ORF">QBC34DRAFT_400982</name>
</gene>
<dbReference type="InterPro" id="IPR021840">
    <property type="entry name" value="DUF3433"/>
</dbReference>
<reference evidence="3" key="2">
    <citation type="submission" date="2023-05" db="EMBL/GenBank/DDBJ databases">
        <authorList>
            <consortium name="Lawrence Berkeley National Laboratory"/>
            <person name="Steindorff A."/>
            <person name="Hensen N."/>
            <person name="Bonometti L."/>
            <person name="Westerberg I."/>
            <person name="Brannstrom I.O."/>
            <person name="Guillou S."/>
            <person name="Cros-Aarteil S."/>
            <person name="Calhoun S."/>
            <person name="Haridas S."/>
            <person name="Kuo A."/>
            <person name="Mondo S."/>
            <person name="Pangilinan J."/>
            <person name="Riley R."/>
            <person name="Labutti K."/>
            <person name="Andreopoulos B."/>
            <person name="Lipzen A."/>
            <person name="Chen C."/>
            <person name="Yanf M."/>
            <person name="Daum C."/>
            <person name="Ng V."/>
            <person name="Clum A."/>
            <person name="Ohm R."/>
            <person name="Martin F."/>
            <person name="Silar P."/>
            <person name="Natvig D."/>
            <person name="Lalanne C."/>
            <person name="Gautier V."/>
            <person name="Ament-Velasquez S.L."/>
            <person name="Kruys A."/>
            <person name="Hutchinson M.I."/>
            <person name="Powell A.J."/>
            <person name="Barry K."/>
            <person name="Miller A.N."/>
            <person name="Grigoriev I.V."/>
            <person name="Debuchy R."/>
            <person name="Gladieux P."/>
            <person name="Thoren M.H."/>
            <person name="Johannesson H."/>
        </authorList>
    </citation>
    <scope>NUCLEOTIDE SEQUENCE</scope>
    <source>
        <strain evidence="3">PSN243</strain>
    </source>
</reference>
<feature type="compositionally biased region" description="Polar residues" evidence="1">
    <location>
        <begin position="16"/>
        <end position="29"/>
    </location>
</feature>
<feature type="transmembrane region" description="Helical" evidence="2">
    <location>
        <begin position="73"/>
        <end position="93"/>
    </location>
</feature>